<evidence type="ECO:0000256" key="2">
    <source>
        <dbReference type="ARBA" id="ARBA00022695"/>
    </source>
</evidence>
<proteinExistence type="predicted"/>
<dbReference type="RefSeq" id="WP_054745966.1">
    <property type="nucleotide sequence ID" value="NZ_AYYS01000009.1"/>
</dbReference>
<dbReference type="SUPFAM" id="SSF53098">
    <property type="entry name" value="Ribonuclease H-like"/>
    <property type="match status" value="1"/>
</dbReference>
<keyword evidence="3" id="KW-0235">DNA replication</keyword>
<evidence type="ECO:0000256" key="5">
    <source>
        <dbReference type="ARBA" id="ARBA00022839"/>
    </source>
</evidence>
<keyword evidence="1" id="KW-0808">Transferase</keyword>
<dbReference type="InterPro" id="IPR036397">
    <property type="entry name" value="RNaseH_sf"/>
</dbReference>
<dbReference type="Gene3D" id="3.30.420.10">
    <property type="entry name" value="Ribonuclease H-like superfamily/Ribonuclease H"/>
    <property type="match status" value="1"/>
</dbReference>
<dbReference type="GO" id="GO:0005829">
    <property type="term" value="C:cytosol"/>
    <property type="evidence" value="ECO:0007669"/>
    <property type="project" value="TreeGrafter"/>
</dbReference>
<keyword evidence="6" id="KW-0239">DNA-directed DNA polymerase</keyword>
<accession>A0A1L6XDE4</accession>
<name>A0A1L6XDE4_9LACO</name>
<keyword evidence="5 9" id="KW-0269">Exonuclease</keyword>
<dbReference type="SMART" id="SM00479">
    <property type="entry name" value="EXOIII"/>
    <property type="match status" value="1"/>
</dbReference>
<sequence length="178" mass="20293">MNFIAMDFETANRSASSACSIALVMVRDNKVVDEYYSLINPEEQFEYRNVQVHGIHPEDVQAAPKFNEIWPSFSPLFSPHSLVVAHNARFDIRVLQAMLDKYGLARPNFLALDTLKTSRKFHPELPNHKLNTISAALEIDLQHHHHALSDSLACAQILIHDDEHFSDEPIKKLVQLIN</sequence>
<evidence type="ECO:0000313" key="9">
    <source>
        <dbReference type="EMBL" id="APT18986.1"/>
    </source>
</evidence>
<keyword evidence="4" id="KW-0540">Nuclease</keyword>
<evidence type="ECO:0000256" key="1">
    <source>
        <dbReference type="ARBA" id="ARBA00022679"/>
    </source>
</evidence>
<dbReference type="InterPro" id="IPR013520">
    <property type="entry name" value="Ribonucl_H"/>
</dbReference>
<evidence type="ECO:0000313" key="10">
    <source>
        <dbReference type="Proteomes" id="UP000185499"/>
    </source>
</evidence>
<keyword evidence="10" id="KW-1185">Reference proteome</keyword>
<dbReference type="PANTHER" id="PTHR30231:SF42">
    <property type="entry name" value="EXONUCLEASE"/>
    <property type="match status" value="1"/>
</dbReference>
<dbReference type="FunFam" id="3.30.420.10:FF:000045">
    <property type="entry name" value="3'-5' exonuclease DinG"/>
    <property type="match status" value="1"/>
</dbReference>
<feature type="domain" description="Exonuclease" evidence="8">
    <location>
        <begin position="2"/>
        <end position="167"/>
    </location>
</feature>
<evidence type="ECO:0000256" key="7">
    <source>
        <dbReference type="ARBA" id="ARBA00070925"/>
    </source>
</evidence>
<gene>
    <name evidence="9" type="ORF">LA20533_06885</name>
</gene>
<reference evidence="9 10" key="1">
    <citation type="submission" date="2016-12" db="EMBL/GenBank/DDBJ databases">
        <title>The whole genome sequencing and assembly of Lactobacillus amylophilus DSM 20533T strain.</title>
        <authorList>
            <person name="Lee Y.-J."/>
            <person name="Yi H."/>
            <person name="Bahn Y.-S."/>
            <person name="Kim J.F."/>
            <person name="Lee D.-W."/>
        </authorList>
    </citation>
    <scope>NUCLEOTIDE SEQUENCE [LARGE SCALE GENOMIC DNA]</scope>
    <source>
        <strain evidence="9 10">DSM 20533</strain>
    </source>
</reference>
<evidence type="ECO:0000256" key="4">
    <source>
        <dbReference type="ARBA" id="ARBA00022722"/>
    </source>
</evidence>
<dbReference type="Proteomes" id="UP000185499">
    <property type="component" value="Chromosome"/>
</dbReference>
<dbReference type="AlphaFoldDB" id="A0A1L6XDE4"/>
<dbReference type="OrthoDB" id="9803913at2"/>
<dbReference type="GO" id="GO:0003887">
    <property type="term" value="F:DNA-directed DNA polymerase activity"/>
    <property type="evidence" value="ECO:0007669"/>
    <property type="project" value="UniProtKB-KW"/>
</dbReference>
<dbReference type="GO" id="GO:0006260">
    <property type="term" value="P:DNA replication"/>
    <property type="evidence" value="ECO:0007669"/>
    <property type="project" value="UniProtKB-KW"/>
</dbReference>
<organism evidence="9 10">
    <name type="scientific">Amylolactobacillus amylophilus DSM 20533 = JCM 1125</name>
    <dbReference type="NCBI Taxonomy" id="1423721"/>
    <lineage>
        <taxon>Bacteria</taxon>
        <taxon>Bacillati</taxon>
        <taxon>Bacillota</taxon>
        <taxon>Bacilli</taxon>
        <taxon>Lactobacillales</taxon>
        <taxon>Lactobacillaceae</taxon>
        <taxon>Amylolactobacillus</taxon>
    </lineage>
</organism>
<dbReference type="GO" id="GO:0008408">
    <property type="term" value="F:3'-5' exonuclease activity"/>
    <property type="evidence" value="ECO:0007669"/>
    <property type="project" value="TreeGrafter"/>
</dbReference>
<keyword evidence="2" id="KW-0548">Nucleotidyltransferase</keyword>
<evidence type="ECO:0000259" key="8">
    <source>
        <dbReference type="SMART" id="SM00479"/>
    </source>
</evidence>
<dbReference type="PANTHER" id="PTHR30231">
    <property type="entry name" value="DNA POLYMERASE III SUBUNIT EPSILON"/>
    <property type="match status" value="1"/>
</dbReference>
<dbReference type="Pfam" id="PF00929">
    <property type="entry name" value="RNase_T"/>
    <property type="match status" value="1"/>
</dbReference>
<protein>
    <recommendedName>
        <fullName evidence="7">DNA polymerase III polC-type</fullName>
    </recommendedName>
</protein>
<dbReference type="InterPro" id="IPR012337">
    <property type="entry name" value="RNaseH-like_sf"/>
</dbReference>
<keyword evidence="5 9" id="KW-0378">Hydrolase</keyword>
<dbReference type="KEGG" id="lah:LA20533_06885"/>
<dbReference type="EMBL" id="CP018888">
    <property type="protein sequence ID" value="APT18986.1"/>
    <property type="molecule type" value="Genomic_DNA"/>
</dbReference>
<dbReference type="CDD" id="cd06130">
    <property type="entry name" value="DNA_pol_III_epsilon_like"/>
    <property type="match status" value="1"/>
</dbReference>
<evidence type="ECO:0000256" key="6">
    <source>
        <dbReference type="ARBA" id="ARBA00022932"/>
    </source>
</evidence>
<evidence type="ECO:0000256" key="3">
    <source>
        <dbReference type="ARBA" id="ARBA00022705"/>
    </source>
</evidence>
<dbReference type="GO" id="GO:0003676">
    <property type="term" value="F:nucleic acid binding"/>
    <property type="evidence" value="ECO:0007669"/>
    <property type="project" value="InterPro"/>
</dbReference>